<comment type="caution">
    <text evidence="1">The sequence shown here is derived from an EMBL/GenBank/DDBJ whole genome shotgun (WGS) entry which is preliminary data.</text>
</comment>
<keyword evidence="2" id="KW-1185">Reference proteome</keyword>
<dbReference type="InParanoid" id="A0A2S8SQG8"/>
<dbReference type="Proteomes" id="UP000237684">
    <property type="component" value="Unassembled WGS sequence"/>
</dbReference>
<organism evidence="1 2">
    <name type="scientific">Abditibacterium utsteinense</name>
    <dbReference type="NCBI Taxonomy" id="1960156"/>
    <lineage>
        <taxon>Bacteria</taxon>
        <taxon>Pseudomonadati</taxon>
        <taxon>Abditibacteriota</taxon>
        <taxon>Abditibacteriia</taxon>
        <taxon>Abditibacteriales</taxon>
        <taxon>Abditibacteriaceae</taxon>
        <taxon>Abditibacterium</taxon>
    </lineage>
</organism>
<sequence length="164" mass="18605">MKRKSAWLFLPLILLSLMLGAKWRADHPALTKNDAEMRALMSHSKGIEVSLVTWGAKEIKEHRVKLSGKEFQPFVDCFYLSPQTYDSHSSALGKKGIVTIKPREDGVAMIIVTLSLDKGVGEILVARAGKHRMLNIHPVTMKRWIEFLMTNPRIGPELRTRMKN</sequence>
<dbReference type="EMBL" id="NIGF01000016">
    <property type="protein sequence ID" value="PQV63043.1"/>
    <property type="molecule type" value="Genomic_DNA"/>
</dbReference>
<name>A0A2S8SQG8_9BACT</name>
<dbReference type="RefSeq" id="WP_106380786.1">
    <property type="nucleotide sequence ID" value="NZ_NIGF01000016.1"/>
</dbReference>
<reference evidence="1 2" key="1">
    <citation type="journal article" date="2018" name="Syst. Appl. Microbiol.">
        <title>Abditibacterium utsteinense sp. nov., the first cultivated member of candidate phylum FBP, isolated from ice-free Antarctic soil samples.</title>
        <authorList>
            <person name="Tahon G."/>
            <person name="Tytgat B."/>
            <person name="Lebbe L."/>
            <person name="Carlier A."/>
            <person name="Willems A."/>
        </authorList>
    </citation>
    <scope>NUCLEOTIDE SEQUENCE [LARGE SCALE GENOMIC DNA]</scope>
    <source>
        <strain evidence="1 2">LMG 29911</strain>
    </source>
</reference>
<accession>A0A2S8SQG8</accession>
<evidence type="ECO:0000313" key="1">
    <source>
        <dbReference type="EMBL" id="PQV63043.1"/>
    </source>
</evidence>
<gene>
    <name evidence="1" type="ORF">B1R32_11620</name>
</gene>
<protein>
    <submittedName>
        <fullName evidence="1">Uncharacterized protein</fullName>
    </submittedName>
</protein>
<dbReference type="AlphaFoldDB" id="A0A2S8SQG8"/>
<evidence type="ECO:0000313" key="2">
    <source>
        <dbReference type="Proteomes" id="UP000237684"/>
    </source>
</evidence>
<proteinExistence type="predicted"/>